<evidence type="ECO:0000259" key="6">
    <source>
        <dbReference type="Pfam" id="PF00149"/>
    </source>
</evidence>
<sequence>MKATGIAVAVAGTISILFTISTFFTPADAGSLADIKHVVMIMFENRSFDHYFGTMAGVRGFSDPNVQVNPTTGHSTFEQLVDSSLSNKTDILLPYYSAYLGGNWTNAAQCTYGGSNAWKENHAAYNGGLNDHWALNNTPQTICNGLYQSQSNSSTLHLWMTGSINVPGGPQSPDNGGTVLQNSDGAPGCASVNPPIDCYPLKWKTVAEYAEDANVTWQVYQDNFDYAGGEDLLTDFQTFQQAKPGNPLYYRGVSFNNNNTLDAFFAQAKNGTLPQVSWLVVEQALSEHPPWMPQNGAWLQRQVVEAVMSGESWKDTVLMISYEEEGGWYDHVTPYHSPQGTPGEWMQDPYGNFGYTFAGPGSRVPFTIISPWTRGGKVFTEHADHTSQILFVEQVLQANGYNFQTEQISAWRREHMSNLVNAFDFENPDFSIPNLPNITTPGKDSSGNYNDITICRADYPQLAPIPYGIQGTNASKVHLLSEQGFKRVRGALTEGRYLTFEFNGYALSALTNQSGSTSELVAGEATTSHNDIRQRWVIHEVEEGGTQFNISSAVDGKWIGQHKHLSSEVSGAATFTIDFTSGQGYTLKRNNSTFLSIERGGVATSPNPVTFDVFSVTYKTSLDVGRKIIAMLRESEHRGSTESAAVPPLCHGRGTWVDPTINGNGKGFPRLVEPPAVQPATSNPSNNINVIALSYIPQGINIHYQTPFGLGVAPSIQWGKSLTALDQQATGFSHTYDRTPPCSLVAAVTQCSQFYHEVQISDLSPDTTYYYQISAANGTTASDVLSFTTAREAGNTKEFTLGVLNDMGYTNAAGTYKQLLQAVDEGMAFAWHGGDLSYADDWYSGILPCEDDWPVCYNGTSTELPGNFPIPAEYEVPLPAGEIANQGGPQGGDMSVLYESNWDLWQQWIVNITAKVPYMVLPGNHEATCSEFDGPGNVLTAYLNKNITNGTAAKSDLTYYSCPPSQRNFTAYQHRFQMLGEKTGGVGNMWYSFDYGLAHFVSLDGETDFANSPEYPFARDVTGNETKPTEEQTYVTDSGPFGKVGNYKDTKTYEQYQWLAKDLANVDRTKTPWIIAMTHRPMYSSQVSSYQADVRAAFEALLLQYGVDAYLSGHIHWYERLWPLTGNGSIDASSILNNNTYYTNPGVSMTHIINGMAGNIESHSTLSEGESTLPITAFLDFQHYGFNKIKVNATALTFSFILGQDGSVMDKLTLLKRKSSGTGNSTSSSSSSATASSTSGTASANGTASATITTSWTNGTSLSPSSTSSVVYSTISSPVVTDSSTNGIASTSVASSGVVATSVPPTNTPGVTYTTEVVTAYTTVCPGATIFTQGSSTYTVTEATTLTITNCPCTLTYIVSSTSATPLSTAIPATYSVSGSGALAISSNIQVPSSPSPTSISPATSAILSLASPGTSNVASSIVAGSSPVPVSAAPATSIIASSIVAGSSPVPSSAAPVVATSAIANTAINGTHTPAGTAGTTTTSTLVAFTAGASRGHAVSFVGLAGLLAFAVCLM</sequence>
<dbReference type="GO" id="GO:0003993">
    <property type="term" value="F:acid phosphatase activity"/>
    <property type="evidence" value="ECO:0007669"/>
    <property type="project" value="UniProtKB-EC"/>
</dbReference>
<feature type="domain" description="Calcineurin-like phosphoesterase" evidence="6">
    <location>
        <begin position="892"/>
        <end position="1118"/>
    </location>
</feature>
<dbReference type="EMBL" id="JAAMPI010000434">
    <property type="protein sequence ID" value="KAF4631537.1"/>
    <property type="molecule type" value="Genomic_DNA"/>
</dbReference>
<evidence type="ECO:0000256" key="4">
    <source>
        <dbReference type="RuleBase" id="RU361203"/>
    </source>
</evidence>
<evidence type="ECO:0000313" key="9">
    <source>
        <dbReference type="EMBL" id="KAF4631537.1"/>
    </source>
</evidence>
<dbReference type="Pfam" id="PF04185">
    <property type="entry name" value="Phosphoesterase"/>
    <property type="match status" value="1"/>
</dbReference>
<evidence type="ECO:0000256" key="3">
    <source>
        <dbReference type="ARBA" id="ARBA00023180"/>
    </source>
</evidence>
<dbReference type="EC" id="3.1.3.2" evidence="4"/>
<protein>
    <recommendedName>
        <fullName evidence="4">Purple acid phosphatase</fullName>
        <ecNumber evidence="4">3.1.3.2</ecNumber>
    </recommendedName>
</protein>
<gene>
    <name evidence="9" type="ORF">G7Y89_g6598</name>
</gene>
<dbReference type="InterPro" id="IPR041792">
    <property type="entry name" value="MPP_PAP"/>
</dbReference>
<evidence type="ECO:0000256" key="5">
    <source>
        <dbReference type="SAM" id="MobiDB-lite"/>
    </source>
</evidence>
<dbReference type="PANTHER" id="PTHR22953">
    <property type="entry name" value="ACID PHOSPHATASE RELATED"/>
    <property type="match status" value="1"/>
</dbReference>
<feature type="region of interest" description="Disordered" evidence="5">
    <location>
        <begin position="1218"/>
        <end position="1246"/>
    </location>
</feature>
<dbReference type="PANTHER" id="PTHR22953:SF153">
    <property type="entry name" value="PURPLE ACID PHOSPHATASE"/>
    <property type="match status" value="1"/>
</dbReference>
<name>A0A8H4RNK2_9HELO</name>
<evidence type="ECO:0000256" key="2">
    <source>
        <dbReference type="ARBA" id="ARBA00022801"/>
    </source>
</evidence>
<dbReference type="Proteomes" id="UP000566819">
    <property type="component" value="Unassembled WGS sequence"/>
</dbReference>
<comment type="caution">
    <text evidence="9">The sequence shown here is derived from an EMBL/GenBank/DDBJ whole genome shotgun (WGS) entry which is preliminary data.</text>
</comment>
<feature type="compositionally biased region" description="Low complexity" evidence="5">
    <location>
        <begin position="1220"/>
        <end position="1246"/>
    </location>
</feature>
<dbReference type="Gene3D" id="3.40.720.10">
    <property type="entry name" value="Alkaline Phosphatase, subunit A"/>
    <property type="match status" value="2"/>
</dbReference>
<evidence type="ECO:0000259" key="8">
    <source>
        <dbReference type="Pfam" id="PF16656"/>
    </source>
</evidence>
<dbReference type="InterPro" id="IPR015914">
    <property type="entry name" value="PAPs_N"/>
</dbReference>
<proteinExistence type="inferred from homology"/>
<evidence type="ECO:0000259" key="7">
    <source>
        <dbReference type="Pfam" id="PF14008"/>
    </source>
</evidence>
<dbReference type="Gene3D" id="3.60.21.10">
    <property type="match status" value="1"/>
</dbReference>
<reference evidence="9 10" key="1">
    <citation type="submission" date="2020-03" db="EMBL/GenBank/DDBJ databases">
        <title>Draft Genome Sequence of Cudoniella acicularis.</title>
        <authorList>
            <person name="Buettner E."/>
            <person name="Kellner H."/>
        </authorList>
    </citation>
    <scope>NUCLEOTIDE SEQUENCE [LARGE SCALE GENOMIC DNA]</scope>
    <source>
        <strain evidence="9 10">DSM 108380</strain>
    </source>
</reference>
<dbReference type="GO" id="GO:0046872">
    <property type="term" value="F:metal ion binding"/>
    <property type="evidence" value="ECO:0007669"/>
    <property type="project" value="InterPro"/>
</dbReference>
<keyword evidence="1" id="KW-0732">Signal</keyword>
<dbReference type="SUPFAM" id="SSF49363">
    <property type="entry name" value="Purple acid phosphatase, N-terminal domain"/>
    <property type="match status" value="1"/>
</dbReference>
<dbReference type="Pfam" id="PF16656">
    <property type="entry name" value="Pur_ac_phosph_N"/>
    <property type="match status" value="1"/>
</dbReference>
<keyword evidence="3" id="KW-0325">Glycoprotein</keyword>
<dbReference type="InterPro" id="IPR029052">
    <property type="entry name" value="Metallo-depent_PP-like"/>
</dbReference>
<dbReference type="InterPro" id="IPR007312">
    <property type="entry name" value="Phosphoesterase"/>
</dbReference>
<dbReference type="OrthoDB" id="45007at2759"/>
<feature type="domain" description="Purple acid phosphatase C-terminal" evidence="7">
    <location>
        <begin position="1149"/>
        <end position="1211"/>
    </location>
</feature>
<dbReference type="InterPro" id="IPR008963">
    <property type="entry name" value="Purple_acid_Pase-like_N"/>
</dbReference>
<dbReference type="Pfam" id="PF14008">
    <property type="entry name" value="Metallophos_C"/>
    <property type="match status" value="1"/>
</dbReference>
<dbReference type="Gene3D" id="2.60.40.380">
    <property type="entry name" value="Purple acid phosphatase-like, N-terminal"/>
    <property type="match status" value="1"/>
</dbReference>
<organism evidence="9 10">
    <name type="scientific">Cudoniella acicularis</name>
    <dbReference type="NCBI Taxonomy" id="354080"/>
    <lineage>
        <taxon>Eukaryota</taxon>
        <taxon>Fungi</taxon>
        <taxon>Dikarya</taxon>
        <taxon>Ascomycota</taxon>
        <taxon>Pezizomycotina</taxon>
        <taxon>Leotiomycetes</taxon>
        <taxon>Helotiales</taxon>
        <taxon>Tricladiaceae</taxon>
        <taxon>Cudoniella</taxon>
    </lineage>
</organism>
<dbReference type="InterPro" id="IPR017850">
    <property type="entry name" value="Alkaline_phosphatase_core_sf"/>
</dbReference>
<feature type="domain" description="Purple acid phosphatase N-terminal" evidence="8">
    <location>
        <begin position="697"/>
        <end position="789"/>
    </location>
</feature>
<evidence type="ECO:0000256" key="1">
    <source>
        <dbReference type="ARBA" id="ARBA00022729"/>
    </source>
</evidence>
<comment type="similarity">
    <text evidence="4">Belongs to the metallophosphoesterase superfamily. Purple acid phosphatase family.</text>
</comment>
<comment type="catalytic activity">
    <reaction evidence="4">
        <text>a phosphate monoester + H2O = an alcohol + phosphate</text>
        <dbReference type="Rhea" id="RHEA:15017"/>
        <dbReference type="ChEBI" id="CHEBI:15377"/>
        <dbReference type="ChEBI" id="CHEBI:30879"/>
        <dbReference type="ChEBI" id="CHEBI:43474"/>
        <dbReference type="ChEBI" id="CHEBI:67140"/>
        <dbReference type="EC" id="3.1.3.2"/>
    </reaction>
</comment>
<dbReference type="InterPro" id="IPR025733">
    <property type="entry name" value="PAPs_C"/>
</dbReference>
<dbReference type="InterPro" id="IPR004843">
    <property type="entry name" value="Calcineurin-like_PHP"/>
</dbReference>
<keyword evidence="10" id="KW-1185">Reference proteome</keyword>
<dbReference type="CDD" id="cd00839">
    <property type="entry name" value="MPP_PAPs"/>
    <property type="match status" value="1"/>
</dbReference>
<dbReference type="Pfam" id="PF00149">
    <property type="entry name" value="Metallophos"/>
    <property type="match status" value="1"/>
</dbReference>
<evidence type="ECO:0000313" key="10">
    <source>
        <dbReference type="Proteomes" id="UP000566819"/>
    </source>
</evidence>
<keyword evidence="2 4" id="KW-0378">Hydrolase</keyword>
<dbReference type="SUPFAM" id="SSF56300">
    <property type="entry name" value="Metallo-dependent phosphatases"/>
    <property type="match status" value="1"/>
</dbReference>
<accession>A0A8H4RNK2</accession>
<dbReference type="InterPro" id="IPR039331">
    <property type="entry name" value="PAPs-like"/>
</dbReference>